<dbReference type="InterPro" id="IPR000845">
    <property type="entry name" value="Nucleoside_phosphorylase_d"/>
</dbReference>
<dbReference type="EMBL" id="VLKH01000003">
    <property type="protein sequence ID" value="TWH81638.1"/>
    <property type="molecule type" value="Genomic_DNA"/>
</dbReference>
<keyword evidence="6" id="KW-1185">Reference proteome</keyword>
<dbReference type="Proteomes" id="UP000315343">
    <property type="component" value="Unassembled WGS sequence"/>
</dbReference>
<evidence type="ECO:0000313" key="5">
    <source>
        <dbReference type="EMBL" id="TWH81638.1"/>
    </source>
</evidence>
<gene>
    <name evidence="5" type="ORF">LY60_01392</name>
</gene>
<comment type="caution">
    <text evidence="5">The sequence shown here is derived from an EMBL/GenBank/DDBJ whole genome shotgun (WGS) entry which is preliminary data.</text>
</comment>
<evidence type="ECO:0000259" key="4">
    <source>
        <dbReference type="Pfam" id="PF01048"/>
    </source>
</evidence>
<protein>
    <recommendedName>
        <fullName evidence="2">Uridine phosphorylase</fullName>
        <ecNumber evidence="1">2.4.2.3</ecNumber>
    </recommendedName>
</protein>
<evidence type="ECO:0000313" key="6">
    <source>
        <dbReference type="Proteomes" id="UP000315343"/>
    </source>
</evidence>
<evidence type="ECO:0000256" key="1">
    <source>
        <dbReference type="ARBA" id="ARBA00011888"/>
    </source>
</evidence>
<dbReference type="GO" id="GO:0004850">
    <property type="term" value="F:uridine phosphorylase activity"/>
    <property type="evidence" value="ECO:0007669"/>
    <property type="project" value="UniProtKB-EC"/>
</dbReference>
<reference evidence="5 6" key="1">
    <citation type="submission" date="2019-07" db="EMBL/GenBank/DDBJ databases">
        <title>Genomic Encyclopedia of Type Strains, Phase I: the one thousand microbial genomes (KMG-I) project.</title>
        <authorList>
            <person name="Kyrpides N."/>
        </authorList>
    </citation>
    <scope>NUCLEOTIDE SEQUENCE [LARGE SCALE GENOMIC DNA]</scope>
    <source>
        <strain evidence="5 6">DSM 13558</strain>
    </source>
</reference>
<evidence type="ECO:0000256" key="3">
    <source>
        <dbReference type="ARBA" id="ARBA00048447"/>
    </source>
</evidence>
<dbReference type="Pfam" id="PF01048">
    <property type="entry name" value="PNP_UDP_1"/>
    <property type="match status" value="1"/>
</dbReference>
<dbReference type="GO" id="GO:0005829">
    <property type="term" value="C:cytosol"/>
    <property type="evidence" value="ECO:0007669"/>
    <property type="project" value="TreeGrafter"/>
</dbReference>
<sequence>MSILNSFDNETEEILKPSHVTGKIDNFPEVVVATFSDKIINLVKNMSSAVQISDMSAGYTIPIYKINYDGNDVAVYQTILGGAGSAGLMEEVIAKGGKKFVFFGSCGTLDQGIAAGHFIVPVAAYRDEGTSYHYAPPADYIEVRTADKLAGIFQQLDIPYIKTKTWTTDALYRETRKNMMNRKLEGCLAVDMECASIMAVSQFRNVELYQFLYAEDTLDGIEWDSRTMGKISRSTFEKYLQIALQVASRV</sequence>
<feature type="domain" description="Nucleoside phosphorylase" evidence="4">
    <location>
        <begin position="58"/>
        <end position="221"/>
    </location>
</feature>
<dbReference type="GO" id="GO:0006152">
    <property type="term" value="P:purine nucleoside catabolic process"/>
    <property type="evidence" value="ECO:0007669"/>
    <property type="project" value="TreeGrafter"/>
</dbReference>
<dbReference type="AlphaFoldDB" id="A0A562JER0"/>
<evidence type="ECO:0000256" key="2">
    <source>
        <dbReference type="ARBA" id="ARBA00021980"/>
    </source>
</evidence>
<dbReference type="GO" id="GO:0004731">
    <property type="term" value="F:purine-nucleoside phosphorylase activity"/>
    <property type="evidence" value="ECO:0007669"/>
    <property type="project" value="TreeGrafter"/>
</dbReference>
<comment type="catalytic activity">
    <reaction evidence="3">
        <text>uridine + phosphate = alpha-D-ribose 1-phosphate + uracil</text>
        <dbReference type="Rhea" id="RHEA:24388"/>
        <dbReference type="ChEBI" id="CHEBI:16704"/>
        <dbReference type="ChEBI" id="CHEBI:17568"/>
        <dbReference type="ChEBI" id="CHEBI:43474"/>
        <dbReference type="ChEBI" id="CHEBI:57720"/>
        <dbReference type="EC" id="2.4.2.3"/>
    </reaction>
</comment>
<dbReference type="RefSeq" id="WP_145081726.1">
    <property type="nucleotide sequence ID" value="NZ_VLKH01000003.1"/>
</dbReference>
<dbReference type="Gene3D" id="3.40.50.1580">
    <property type="entry name" value="Nucleoside phosphorylase domain"/>
    <property type="match status" value="1"/>
</dbReference>
<dbReference type="PANTHER" id="PTHR43691:SF11">
    <property type="entry name" value="FI09636P-RELATED"/>
    <property type="match status" value="1"/>
</dbReference>
<name>A0A562JER0_9FIRM</name>
<dbReference type="CDD" id="cd09007">
    <property type="entry name" value="NP-I_spr0068"/>
    <property type="match status" value="1"/>
</dbReference>
<organism evidence="5 6">
    <name type="scientific">Sedimentibacter saalensis</name>
    <dbReference type="NCBI Taxonomy" id="130788"/>
    <lineage>
        <taxon>Bacteria</taxon>
        <taxon>Bacillati</taxon>
        <taxon>Bacillota</taxon>
        <taxon>Tissierellia</taxon>
        <taxon>Sedimentibacter</taxon>
    </lineage>
</organism>
<dbReference type="InterPro" id="IPR035994">
    <property type="entry name" value="Nucleoside_phosphorylase_sf"/>
</dbReference>
<dbReference type="OrthoDB" id="7945729at2"/>
<proteinExistence type="predicted"/>
<dbReference type="SUPFAM" id="SSF53167">
    <property type="entry name" value="Purine and uridine phosphorylases"/>
    <property type="match status" value="1"/>
</dbReference>
<dbReference type="EC" id="2.4.2.3" evidence="1"/>
<accession>A0A562JER0</accession>
<dbReference type="PANTHER" id="PTHR43691">
    <property type="entry name" value="URIDINE PHOSPHORYLASE"/>
    <property type="match status" value="1"/>
</dbReference>